<keyword evidence="12 18" id="KW-0067">ATP-binding</keyword>
<dbReference type="CDD" id="cd14066">
    <property type="entry name" value="STKc_IRAK"/>
    <property type="match status" value="1"/>
</dbReference>
<evidence type="ECO:0000256" key="9">
    <source>
        <dbReference type="ARBA" id="ARBA00022737"/>
    </source>
</evidence>
<evidence type="ECO:0000256" key="2">
    <source>
        <dbReference type="ARBA" id="ARBA00012513"/>
    </source>
</evidence>
<dbReference type="GO" id="GO:0005886">
    <property type="term" value="C:plasma membrane"/>
    <property type="evidence" value="ECO:0007669"/>
    <property type="project" value="UniProtKB-SubCell"/>
</dbReference>
<evidence type="ECO:0000256" key="10">
    <source>
        <dbReference type="ARBA" id="ARBA00022741"/>
    </source>
</evidence>
<feature type="region of interest" description="Disordered" evidence="19">
    <location>
        <begin position="912"/>
        <end position="941"/>
    </location>
</feature>
<evidence type="ECO:0000256" key="8">
    <source>
        <dbReference type="ARBA" id="ARBA00022729"/>
    </source>
</evidence>
<evidence type="ECO:0000256" key="15">
    <source>
        <dbReference type="ARBA" id="ARBA00023170"/>
    </source>
</evidence>
<evidence type="ECO:0000256" key="21">
    <source>
        <dbReference type="SAM" id="SignalP"/>
    </source>
</evidence>
<dbReference type="Pfam" id="PF12819">
    <property type="entry name" value="Malectin_like"/>
    <property type="match status" value="1"/>
</dbReference>
<dbReference type="Gene3D" id="3.30.200.20">
    <property type="entry name" value="Phosphorylase Kinase, domain 1"/>
    <property type="match status" value="1"/>
</dbReference>
<keyword evidence="14 20" id="KW-0472">Membrane</keyword>
<evidence type="ECO:0000313" key="23">
    <source>
        <dbReference type="EMBL" id="VAH21089.1"/>
    </source>
</evidence>
<keyword evidence="5" id="KW-0433">Leucine-rich repeat</keyword>
<dbReference type="Gene3D" id="3.80.10.10">
    <property type="entry name" value="Ribonuclease Inhibitor"/>
    <property type="match status" value="1"/>
</dbReference>
<evidence type="ECO:0000256" key="13">
    <source>
        <dbReference type="ARBA" id="ARBA00022989"/>
    </source>
</evidence>
<dbReference type="InterPro" id="IPR011009">
    <property type="entry name" value="Kinase-like_dom_sf"/>
</dbReference>
<evidence type="ECO:0000256" key="17">
    <source>
        <dbReference type="ARBA" id="ARBA00048679"/>
    </source>
</evidence>
<dbReference type="InterPro" id="IPR001245">
    <property type="entry name" value="Ser-Thr/Tyr_kinase_cat_dom"/>
</dbReference>
<feature type="binding site" evidence="18">
    <location>
        <position position="632"/>
    </location>
    <ligand>
        <name>ATP</name>
        <dbReference type="ChEBI" id="CHEBI:30616"/>
    </ligand>
</feature>
<proteinExistence type="predicted"/>
<dbReference type="InterPro" id="IPR001611">
    <property type="entry name" value="Leu-rich_rpt"/>
</dbReference>
<dbReference type="PROSITE" id="PS00107">
    <property type="entry name" value="PROTEIN_KINASE_ATP"/>
    <property type="match status" value="1"/>
</dbReference>
<gene>
    <name evidence="23" type="ORF">TRITD_1Bv1G184030</name>
</gene>
<dbReference type="SUPFAM" id="SSF56112">
    <property type="entry name" value="Protein kinase-like (PK-like)"/>
    <property type="match status" value="1"/>
</dbReference>
<dbReference type="GO" id="GO:0005524">
    <property type="term" value="F:ATP binding"/>
    <property type="evidence" value="ECO:0007669"/>
    <property type="project" value="UniProtKB-UniRule"/>
</dbReference>
<evidence type="ECO:0000256" key="12">
    <source>
        <dbReference type="ARBA" id="ARBA00022840"/>
    </source>
</evidence>
<evidence type="ECO:0000256" key="16">
    <source>
        <dbReference type="ARBA" id="ARBA00047899"/>
    </source>
</evidence>
<feature type="chain" id="PRO_5040308872" description="non-specific serine/threonine protein kinase" evidence="21">
    <location>
        <begin position="30"/>
        <end position="941"/>
    </location>
</feature>
<reference evidence="23 24" key="1">
    <citation type="submission" date="2017-09" db="EMBL/GenBank/DDBJ databases">
        <authorList>
            <consortium name="International Durum Wheat Genome Sequencing Consortium (IDWGSC)"/>
            <person name="Milanesi L."/>
        </authorList>
    </citation>
    <scope>NUCLEOTIDE SEQUENCE [LARGE SCALE GENOMIC DNA]</scope>
    <source>
        <strain evidence="24">cv. Svevo</strain>
    </source>
</reference>
<dbReference type="Gramene" id="TRITD1Bv1G184030.1">
    <property type="protein sequence ID" value="TRITD1Bv1G184030.1"/>
    <property type="gene ID" value="TRITD1Bv1G184030"/>
</dbReference>
<dbReference type="SMART" id="SM00220">
    <property type="entry name" value="S_TKc"/>
    <property type="match status" value="1"/>
</dbReference>
<evidence type="ECO:0000256" key="18">
    <source>
        <dbReference type="PROSITE-ProRule" id="PRU10141"/>
    </source>
</evidence>
<evidence type="ECO:0000256" key="6">
    <source>
        <dbReference type="ARBA" id="ARBA00022679"/>
    </source>
</evidence>
<organism evidence="23 24">
    <name type="scientific">Triticum turgidum subsp. durum</name>
    <name type="common">Durum wheat</name>
    <name type="synonym">Triticum durum</name>
    <dbReference type="NCBI Taxonomy" id="4567"/>
    <lineage>
        <taxon>Eukaryota</taxon>
        <taxon>Viridiplantae</taxon>
        <taxon>Streptophyta</taxon>
        <taxon>Embryophyta</taxon>
        <taxon>Tracheophyta</taxon>
        <taxon>Spermatophyta</taxon>
        <taxon>Magnoliopsida</taxon>
        <taxon>Liliopsida</taxon>
        <taxon>Poales</taxon>
        <taxon>Poaceae</taxon>
        <taxon>BOP clade</taxon>
        <taxon>Pooideae</taxon>
        <taxon>Triticodae</taxon>
        <taxon>Triticeae</taxon>
        <taxon>Triticinae</taxon>
        <taxon>Triticum</taxon>
    </lineage>
</organism>
<keyword evidence="9" id="KW-0677">Repeat</keyword>
<accession>A0A9R0R1A7</accession>
<dbReference type="FunFam" id="1.10.510.10:FF:000146">
    <property type="entry name" value="LRR receptor-like serine/threonine-protein kinase IOS1"/>
    <property type="match status" value="1"/>
</dbReference>
<comment type="catalytic activity">
    <reaction evidence="16">
        <text>L-threonyl-[protein] + ATP = O-phospho-L-threonyl-[protein] + ADP + H(+)</text>
        <dbReference type="Rhea" id="RHEA:46608"/>
        <dbReference type="Rhea" id="RHEA-COMP:11060"/>
        <dbReference type="Rhea" id="RHEA-COMP:11605"/>
        <dbReference type="ChEBI" id="CHEBI:15378"/>
        <dbReference type="ChEBI" id="CHEBI:30013"/>
        <dbReference type="ChEBI" id="CHEBI:30616"/>
        <dbReference type="ChEBI" id="CHEBI:61977"/>
        <dbReference type="ChEBI" id="CHEBI:456216"/>
        <dbReference type="EC" id="2.7.11.1"/>
    </reaction>
</comment>
<keyword evidence="15" id="KW-0675">Receptor</keyword>
<dbReference type="OMA" id="YKATHQQ"/>
<feature type="domain" description="Protein kinase" evidence="22">
    <location>
        <begin position="604"/>
        <end position="879"/>
    </location>
</feature>
<evidence type="ECO:0000256" key="14">
    <source>
        <dbReference type="ARBA" id="ARBA00023136"/>
    </source>
</evidence>
<dbReference type="Pfam" id="PF07714">
    <property type="entry name" value="PK_Tyr_Ser-Thr"/>
    <property type="match status" value="1"/>
</dbReference>
<comment type="catalytic activity">
    <reaction evidence="17">
        <text>L-seryl-[protein] + ATP = O-phospho-L-seryl-[protein] + ADP + H(+)</text>
        <dbReference type="Rhea" id="RHEA:17989"/>
        <dbReference type="Rhea" id="RHEA-COMP:9863"/>
        <dbReference type="Rhea" id="RHEA-COMP:11604"/>
        <dbReference type="ChEBI" id="CHEBI:15378"/>
        <dbReference type="ChEBI" id="CHEBI:29999"/>
        <dbReference type="ChEBI" id="CHEBI:30616"/>
        <dbReference type="ChEBI" id="CHEBI:83421"/>
        <dbReference type="ChEBI" id="CHEBI:456216"/>
        <dbReference type="EC" id="2.7.11.1"/>
    </reaction>
</comment>
<dbReference type="PANTHER" id="PTHR45631:SF217">
    <property type="entry name" value="PROTEIN KINASE DOMAIN-CONTAINING PROTEIN"/>
    <property type="match status" value="1"/>
</dbReference>
<dbReference type="FunFam" id="3.30.200.20:FF:000039">
    <property type="entry name" value="receptor-like protein kinase FERONIA"/>
    <property type="match status" value="1"/>
</dbReference>
<evidence type="ECO:0000256" key="4">
    <source>
        <dbReference type="ARBA" id="ARBA00022553"/>
    </source>
</evidence>
<keyword evidence="13 20" id="KW-1133">Transmembrane helix</keyword>
<dbReference type="AlphaFoldDB" id="A0A9R0R1A7"/>
<dbReference type="InterPro" id="IPR032675">
    <property type="entry name" value="LRR_dom_sf"/>
</dbReference>
<evidence type="ECO:0000256" key="5">
    <source>
        <dbReference type="ARBA" id="ARBA00022614"/>
    </source>
</evidence>
<sequence>MSAGSATAPRSLFFLLSLAAATGVLRVRGQSTGFVSIDCGLSEQSGYVDDVTKLPYSSDAAFTDAGSSHNVSAEHVKPSSTKRYLSVRSFPDNSMASRSCYTFPSIVPGSKCLLRATFMYGNYDGLNKLPVFDLYLDVNFWKTVNISKADSVHTAEVIAVIPSDTVQVCLVNIGLGTPFISGLDLRPLKNTLYPQVNSSQGLVLLDRRNFGASDIIVRHPDDPYDREWFPWSNLSKWRGISTKEKVRLRPEDEADVHFDAPSVVMQTAITPLNASEKIHFSWDAEPNNVYPTPRYTSVLYFSELERNVVRLFSVTINGMLLMSRYTPRYLFSYAFYGIEHSYSSRYDFTIQATATSSTLPPIINAAEFFSVISTAKFGTDPQDVIAINAIKTKYQVKKNWVSDPCAPKTFAWDGLNCSYPTSSSPRITSINMSFGGLSGDISSYFANFKAIQHLDLSYNKLTGSIPYALTQLPSLVELDLTGNQLSGSIPPELLKRKADGSLNLRYGNNPKLCDQDSSCQPTEKKNSTITIYIAALVVAAVVIGLLLLLLLLGVRKKKGLVKGRVKPEHVASDVQSHSKNSNRYGLLQLDNRWFTYLELEVITNNFQRVIGRGGFGIVYDGFLEDGTRVAVKLRSQSSGQGVEEFLTEARNLTKIHHKNLVSLIGYCKDGEYLALVYEHMSEGNLQDKLRGGNSNIGCLTWKQRLRITLESAQGLEYLHKACSPPFLHRDVKTSNILLDENLKAKVADFGLLKAFNNDDDTHVSTARVVGTYGYLAPEYASAMQLTKKSDVYSFGVVLLEVITGKPPILQSPEPTNIIEWAGQRLGQGNIEDVVDMFMHGDYDVNSVWKAADVALRCTAQVPTQRPTMTAVVAHLEECLDLEESRTTGDINSNLNSCSGGEFNPNYNNYGVDHPTDTSQSSRTVDMGHSFGGGVATGPATL</sequence>
<dbReference type="InterPro" id="IPR008271">
    <property type="entry name" value="Ser/Thr_kinase_AS"/>
</dbReference>
<dbReference type="FunFam" id="3.80.10.10:FF:000129">
    <property type="entry name" value="Leucine-rich repeat receptor-like kinase"/>
    <property type="match status" value="1"/>
</dbReference>
<dbReference type="EC" id="2.7.11.1" evidence="2"/>
<dbReference type="Gene3D" id="1.10.510.10">
    <property type="entry name" value="Transferase(Phosphotransferase) domain 1"/>
    <property type="match status" value="1"/>
</dbReference>
<keyword evidence="7 20" id="KW-0812">Transmembrane</keyword>
<keyword evidence="4" id="KW-0597">Phosphoprotein</keyword>
<keyword evidence="8 21" id="KW-0732">Signal</keyword>
<comment type="subcellular location">
    <subcellularLocation>
        <location evidence="1">Cell membrane</location>
        <topology evidence="1">Single-pass membrane protein</topology>
    </subcellularLocation>
</comment>
<dbReference type="Proteomes" id="UP000324705">
    <property type="component" value="Chromosome 1B"/>
</dbReference>
<evidence type="ECO:0000256" key="20">
    <source>
        <dbReference type="SAM" id="Phobius"/>
    </source>
</evidence>
<dbReference type="Pfam" id="PF13855">
    <property type="entry name" value="LRR_8"/>
    <property type="match status" value="1"/>
</dbReference>
<evidence type="ECO:0000313" key="24">
    <source>
        <dbReference type="Proteomes" id="UP000324705"/>
    </source>
</evidence>
<evidence type="ECO:0000256" key="3">
    <source>
        <dbReference type="ARBA" id="ARBA00022527"/>
    </source>
</evidence>
<dbReference type="EMBL" id="LT934112">
    <property type="protein sequence ID" value="VAH21089.1"/>
    <property type="molecule type" value="Genomic_DNA"/>
</dbReference>
<evidence type="ECO:0000256" key="19">
    <source>
        <dbReference type="SAM" id="MobiDB-lite"/>
    </source>
</evidence>
<keyword evidence="6" id="KW-0808">Transferase</keyword>
<evidence type="ECO:0000256" key="1">
    <source>
        <dbReference type="ARBA" id="ARBA00004162"/>
    </source>
</evidence>
<dbReference type="GO" id="GO:0004674">
    <property type="term" value="F:protein serine/threonine kinase activity"/>
    <property type="evidence" value="ECO:0007669"/>
    <property type="project" value="UniProtKB-KW"/>
</dbReference>
<keyword evidence="3" id="KW-0723">Serine/threonine-protein kinase</keyword>
<dbReference type="SUPFAM" id="SSF52058">
    <property type="entry name" value="L domain-like"/>
    <property type="match status" value="1"/>
</dbReference>
<feature type="transmembrane region" description="Helical" evidence="20">
    <location>
        <begin position="529"/>
        <end position="554"/>
    </location>
</feature>
<evidence type="ECO:0000256" key="7">
    <source>
        <dbReference type="ARBA" id="ARBA00022692"/>
    </source>
</evidence>
<feature type="signal peptide" evidence="21">
    <location>
        <begin position="1"/>
        <end position="29"/>
    </location>
</feature>
<dbReference type="InterPro" id="IPR000719">
    <property type="entry name" value="Prot_kinase_dom"/>
</dbReference>
<dbReference type="PANTHER" id="PTHR45631">
    <property type="entry name" value="OS07G0107800 PROTEIN-RELATED"/>
    <property type="match status" value="1"/>
</dbReference>
<keyword evidence="11" id="KW-0418">Kinase</keyword>
<protein>
    <recommendedName>
        <fullName evidence="2">non-specific serine/threonine protein kinase</fullName>
        <ecNumber evidence="2">2.7.11.1</ecNumber>
    </recommendedName>
</protein>
<name>A0A9R0R1A7_TRITD</name>
<dbReference type="PROSITE" id="PS00108">
    <property type="entry name" value="PROTEIN_KINASE_ST"/>
    <property type="match status" value="1"/>
</dbReference>
<evidence type="ECO:0000256" key="11">
    <source>
        <dbReference type="ARBA" id="ARBA00022777"/>
    </source>
</evidence>
<dbReference type="InterPro" id="IPR024788">
    <property type="entry name" value="Malectin-like_Carb-bd_dom"/>
</dbReference>
<keyword evidence="10 18" id="KW-0547">Nucleotide-binding</keyword>
<keyword evidence="24" id="KW-1185">Reference proteome</keyword>
<evidence type="ECO:0000259" key="22">
    <source>
        <dbReference type="PROSITE" id="PS50011"/>
    </source>
</evidence>
<dbReference type="InterPro" id="IPR017441">
    <property type="entry name" value="Protein_kinase_ATP_BS"/>
</dbReference>
<dbReference type="PROSITE" id="PS50011">
    <property type="entry name" value="PROTEIN_KINASE_DOM"/>
    <property type="match status" value="1"/>
</dbReference>